<keyword evidence="4 9" id="KW-0812">Transmembrane</keyword>
<evidence type="ECO:0000313" key="11">
    <source>
        <dbReference type="Proteomes" id="UP000236291"/>
    </source>
</evidence>
<keyword evidence="8 9" id="KW-0472">Membrane</keyword>
<evidence type="ECO:0000256" key="5">
    <source>
        <dbReference type="ARBA" id="ARBA00022741"/>
    </source>
</evidence>
<feature type="transmembrane region" description="Helical" evidence="9">
    <location>
        <begin position="51"/>
        <end position="72"/>
    </location>
</feature>
<keyword evidence="7 9" id="KW-1133">Transmembrane helix</keyword>
<feature type="transmembrane region" description="Helical" evidence="9">
    <location>
        <begin position="325"/>
        <end position="347"/>
    </location>
</feature>
<accession>A0A2K3P017</accession>
<dbReference type="AlphaFoldDB" id="A0A2K3P017"/>
<evidence type="ECO:0000256" key="7">
    <source>
        <dbReference type="ARBA" id="ARBA00022989"/>
    </source>
</evidence>
<name>A0A2K3P017_TRIPR</name>
<organism evidence="10 11">
    <name type="scientific">Trifolium pratense</name>
    <name type="common">Red clover</name>
    <dbReference type="NCBI Taxonomy" id="57577"/>
    <lineage>
        <taxon>Eukaryota</taxon>
        <taxon>Viridiplantae</taxon>
        <taxon>Streptophyta</taxon>
        <taxon>Embryophyta</taxon>
        <taxon>Tracheophyta</taxon>
        <taxon>Spermatophyta</taxon>
        <taxon>Magnoliopsida</taxon>
        <taxon>eudicotyledons</taxon>
        <taxon>Gunneridae</taxon>
        <taxon>Pentapetalae</taxon>
        <taxon>rosids</taxon>
        <taxon>fabids</taxon>
        <taxon>Fabales</taxon>
        <taxon>Fabaceae</taxon>
        <taxon>Papilionoideae</taxon>
        <taxon>50 kb inversion clade</taxon>
        <taxon>NPAAA clade</taxon>
        <taxon>Hologalegina</taxon>
        <taxon>IRL clade</taxon>
        <taxon>Trifolieae</taxon>
        <taxon>Trifolium</taxon>
    </lineage>
</organism>
<reference evidence="10 11" key="1">
    <citation type="journal article" date="2014" name="Am. J. Bot.">
        <title>Genome assembly and annotation for red clover (Trifolium pratense; Fabaceae).</title>
        <authorList>
            <person name="Istvanek J."/>
            <person name="Jaros M."/>
            <person name="Krenek A."/>
            <person name="Repkova J."/>
        </authorList>
    </citation>
    <scope>NUCLEOTIDE SEQUENCE [LARGE SCALE GENOMIC DNA]</scope>
    <source>
        <strain evidence="11">cv. Tatra</strain>
        <tissue evidence="10">Young leaves</tissue>
    </source>
</reference>
<reference evidence="10 11" key="2">
    <citation type="journal article" date="2017" name="Front. Plant Sci.">
        <title>Gene Classification and Mining of Molecular Markers Useful in Red Clover (Trifolium pratense) Breeding.</title>
        <authorList>
            <person name="Istvanek J."/>
            <person name="Dluhosova J."/>
            <person name="Dluhos P."/>
            <person name="Patkova L."/>
            <person name="Nedelnik J."/>
            <person name="Repkova J."/>
        </authorList>
    </citation>
    <scope>NUCLEOTIDE SEQUENCE [LARGE SCALE GENOMIC DNA]</scope>
    <source>
        <strain evidence="11">cv. Tatra</strain>
        <tissue evidence="10">Young leaves</tissue>
    </source>
</reference>
<comment type="caution">
    <text evidence="10">The sequence shown here is derived from an EMBL/GenBank/DDBJ whole genome shotgun (WGS) entry which is preliminary data.</text>
</comment>
<feature type="transmembrane region" description="Helical" evidence="9">
    <location>
        <begin position="123"/>
        <end position="140"/>
    </location>
</feature>
<keyword evidence="6" id="KW-0067">ATP-binding</keyword>
<comment type="similarity">
    <text evidence="2">Belongs to the plant ureide permease (TC 2.A.7.19) family.</text>
</comment>
<feature type="transmembrane region" description="Helical" evidence="9">
    <location>
        <begin position="147"/>
        <end position="172"/>
    </location>
</feature>
<evidence type="ECO:0000256" key="1">
    <source>
        <dbReference type="ARBA" id="ARBA00004141"/>
    </source>
</evidence>
<dbReference type="GO" id="GO:0005524">
    <property type="term" value="F:ATP binding"/>
    <property type="evidence" value="ECO:0007669"/>
    <property type="project" value="UniProtKB-KW"/>
</dbReference>
<dbReference type="GO" id="GO:0016020">
    <property type="term" value="C:membrane"/>
    <property type="evidence" value="ECO:0007669"/>
    <property type="project" value="UniProtKB-SubCell"/>
</dbReference>
<sequence>MTLTRMITCDYYMTNSCCFQDFSEITSLTSSISESNLRAELKMYLVESKGGAIGCMLLALFFLGTWPAVLTLLERRGRLPQHTYLDYSITNFLAAVIIALTFGEIGKGTHDAPNFLAQLAQNNWPSVMYAMAGGVVLSLGNLSTQYAFALVGLSVTEVITASITVVIGTTLNYFLDDKINKAEILFPGVACFLVAVCLGSAVHSSNTSDNRAKLQEYSSDSLDSLKEGNIVKSKDVESGSDSAEKLKAGTAVFLIDLEKRRSIKALSCVVIGVILNIIFLYHPVLNLPKSSLKAYLGDWNGRGWALVAGLLCGFGNGLQFMGGQAAGYAAADAVQALPLVSTFWGIILFGEYRRSSPRTYILLGSMLFMFIVAVGVLMASSGHRKH</sequence>
<feature type="transmembrane region" description="Helical" evidence="9">
    <location>
        <begin position="359"/>
        <end position="379"/>
    </location>
</feature>
<dbReference type="GO" id="GO:0015505">
    <property type="term" value="F:uracil:monoatomic cation symporter activity"/>
    <property type="evidence" value="ECO:0007669"/>
    <property type="project" value="TreeGrafter"/>
</dbReference>
<keyword evidence="5" id="KW-0547">Nucleotide-binding</keyword>
<dbReference type="InterPro" id="IPR030189">
    <property type="entry name" value="UPS_plant"/>
</dbReference>
<feature type="transmembrane region" description="Helical" evidence="9">
    <location>
        <begin position="263"/>
        <end position="281"/>
    </location>
</feature>
<evidence type="ECO:0000256" key="6">
    <source>
        <dbReference type="ARBA" id="ARBA00022840"/>
    </source>
</evidence>
<feature type="transmembrane region" description="Helical" evidence="9">
    <location>
        <begin position="84"/>
        <end position="103"/>
    </location>
</feature>
<dbReference type="EMBL" id="ASHM01002628">
    <property type="protein sequence ID" value="PNY08627.1"/>
    <property type="molecule type" value="Genomic_DNA"/>
</dbReference>
<evidence type="ECO:0000256" key="8">
    <source>
        <dbReference type="ARBA" id="ARBA00023136"/>
    </source>
</evidence>
<comment type="subcellular location">
    <subcellularLocation>
        <location evidence="1">Membrane</location>
        <topology evidence="1">Multi-pass membrane protein</topology>
    </subcellularLocation>
</comment>
<dbReference type="Proteomes" id="UP000236291">
    <property type="component" value="Unassembled WGS sequence"/>
</dbReference>
<evidence type="ECO:0000256" key="2">
    <source>
        <dbReference type="ARBA" id="ARBA00005931"/>
    </source>
</evidence>
<dbReference type="PANTHER" id="PTHR31081:SF5">
    <property type="entry name" value="UREIDE PERMEASE 1-RELATED"/>
    <property type="match status" value="1"/>
</dbReference>
<dbReference type="GO" id="GO:0005274">
    <property type="term" value="F:allantoin:proton symporter activity"/>
    <property type="evidence" value="ECO:0007669"/>
    <property type="project" value="TreeGrafter"/>
</dbReference>
<dbReference type="InterPro" id="IPR009834">
    <property type="entry name" value="Ureide_permease"/>
</dbReference>
<feature type="transmembrane region" description="Helical" evidence="9">
    <location>
        <begin position="184"/>
        <end position="203"/>
    </location>
</feature>
<gene>
    <name evidence="10" type="ORF">L195_g005155</name>
</gene>
<protein>
    <submittedName>
        <fullName evidence="10">Ureide permease 2-like protein</fullName>
    </submittedName>
</protein>
<dbReference type="STRING" id="57577.A0A2K3P017"/>
<proteinExistence type="inferred from homology"/>
<evidence type="ECO:0000313" key="10">
    <source>
        <dbReference type="EMBL" id="PNY08627.1"/>
    </source>
</evidence>
<evidence type="ECO:0000256" key="9">
    <source>
        <dbReference type="SAM" id="Phobius"/>
    </source>
</evidence>
<dbReference type="PANTHER" id="PTHR31081">
    <property type="entry name" value="UREIDE PERMEASE 1-RELATED-RELATED"/>
    <property type="match status" value="1"/>
</dbReference>
<keyword evidence="3" id="KW-0813">Transport</keyword>
<evidence type="ECO:0000256" key="4">
    <source>
        <dbReference type="ARBA" id="ARBA00022692"/>
    </source>
</evidence>
<dbReference type="Pfam" id="PF07168">
    <property type="entry name" value="Ureide_permease"/>
    <property type="match status" value="1"/>
</dbReference>
<evidence type="ECO:0000256" key="3">
    <source>
        <dbReference type="ARBA" id="ARBA00022448"/>
    </source>
</evidence>